<evidence type="ECO:0000256" key="2">
    <source>
        <dbReference type="ARBA" id="ARBA00022670"/>
    </source>
</evidence>
<dbReference type="CDD" id="cd07018">
    <property type="entry name" value="S49_SppA_67K_type"/>
    <property type="match status" value="1"/>
</dbReference>
<comment type="caution">
    <text evidence="6">The sequence shown here is derived from an EMBL/GenBank/DDBJ whole genome shotgun (WGS) entry which is preliminary data.</text>
</comment>
<dbReference type="Pfam" id="PF01343">
    <property type="entry name" value="Peptidase_S49"/>
    <property type="match status" value="1"/>
</dbReference>
<feature type="domain" description="Peptidase S49" evidence="5">
    <location>
        <begin position="219"/>
        <end position="361"/>
    </location>
</feature>
<comment type="similarity">
    <text evidence="1">Belongs to the peptidase S49 family.</text>
</comment>
<dbReference type="InterPro" id="IPR029045">
    <property type="entry name" value="ClpP/crotonase-like_dom_sf"/>
</dbReference>
<organism evidence="6 7">
    <name type="scientific">Linum tenue</name>
    <dbReference type="NCBI Taxonomy" id="586396"/>
    <lineage>
        <taxon>Eukaryota</taxon>
        <taxon>Viridiplantae</taxon>
        <taxon>Streptophyta</taxon>
        <taxon>Embryophyta</taxon>
        <taxon>Tracheophyta</taxon>
        <taxon>Spermatophyta</taxon>
        <taxon>Magnoliopsida</taxon>
        <taxon>eudicotyledons</taxon>
        <taxon>Gunneridae</taxon>
        <taxon>Pentapetalae</taxon>
        <taxon>rosids</taxon>
        <taxon>fabids</taxon>
        <taxon>Malpighiales</taxon>
        <taxon>Linaceae</taxon>
        <taxon>Linum</taxon>
    </lineage>
</organism>
<dbReference type="PANTHER" id="PTHR33209">
    <property type="entry name" value="PROTEASE 4"/>
    <property type="match status" value="1"/>
</dbReference>
<dbReference type="Gene3D" id="3.90.226.10">
    <property type="entry name" value="2-enoyl-CoA Hydratase, Chain A, domain 1"/>
    <property type="match status" value="1"/>
</dbReference>
<proteinExistence type="inferred from homology"/>
<keyword evidence="2" id="KW-0645">Protease</keyword>
<dbReference type="AlphaFoldDB" id="A0AAV0Q9Q7"/>
<evidence type="ECO:0000313" key="6">
    <source>
        <dbReference type="EMBL" id="CAI0541546.1"/>
    </source>
</evidence>
<dbReference type="PANTHER" id="PTHR33209:SF1">
    <property type="entry name" value="PEPTIDASE S49 DOMAIN-CONTAINING PROTEIN"/>
    <property type="match status" value="1"/>
</dbReference>
<evidence type="ECO:0000259" key="5">
    <source>
        <dbReference type="Pfam" id="PF01343"/>
    </source>
</evidence>
<evidence type="ECO:0000256" key="4">
    <source>
        <dbReference type="ARBA" id="ARBA00022825"/>
    </source>
</evidence>
<protein>
    <recommendedName>
        <fullName evidence="5">Peptidase S49 domain-containing protein</fullName>
    </recommendedName>
</protein>
<gene>
    <name evidence="6" type="ORF">LITE_LOCUS42150</name>
</gene>
<dbReference type="EMBL" id="CAMGYJ010000009">
    <property type="protein sequence ID" value="CAI0541546.1"/>
    <property type="molecule type" value="Genomic_DNA"/>
</dbReference>
<keyword evidence="4" id="KW-0720">Serine protease</keyword>
<dbReference type="GO" id="GO:0008236">
    <property type="term" value="F:serine-type peptidase activity"/>
    <property type="evidence" value="ECO:0007669"/>
    <property type="project" value="UniProtKB-KW"/>
</dbReference>
<keyword evidence="7" id="KW-1185">Reference proteome</keyword>
<dbReference type="InterPro" id="IPR047217">
    <property type="entry name" value="S49_SppA_67K_type_N"/>
</dbReference>
<evidence type="ECO:0000256" key="1">
    <source>
        <dbReference type="ARBA" id="ARBA00008683"/>
    </source>
</evidence>
<evidence type="ECO:0000256" key="3">
    <source>
        <dbReference type="ARBA" id="ARBA00022801"/>
    </source>
</evidence>
<keyword evidence="3" id="KW-0378">Hydrolase</keyword>
<dbReference type="Proteomes" id="UP001154282">
    <property type="component" value="Unassembled WGS sequence"/>
</dbReference>
<reference evidence="6" key="1">
    <citation type="submission" date="2022-08" db="EMBL/GenBank/DDBJ databases">
        <authorList>
            <person name="Gutierrez-Valencia J."/>
        </authorList>
    </citation>
    <scope>NUCLEOTIDE SEQUENCE</scope>
</reference>
<sequence>MAELQMIKLHTNNYSTTPMIPCRRRRTSTVSLLRQPRFPQDSSSQHRVGFPSSSVKYDGAVSRRGRSVGGLTVRAFDSAPSATTETEVVLVEQPVEENGTVARFRKVAAAEEYTTADVAAFELRKDGGFWDNVLLQLRLMIAPPWQRVQYGSVLSIHLGGEISDVKGKFFSPAFTLPQICENFAKAANDPRIAGIYLRISSLGCGWGKVDEIRRHIVDFRKTGKFVVTYLYSFQEKEYYLGCASDELYAPQLAPFGLYGFALSASFYRGILEKMGMEPQWVRFGKYKKAGDQMARKTIAEPHLEVLNKLLDDRYDYWMDVVSSSTGKRRDEVEKFVNEGVYDMDRLKEAGLLTDVLYEDEVHT</sequence>
<dbReference type="SUPFAM" id="SSF52096">
    <property type="entry name" value="ClpP/crotonase"/>
    <property type="match status" value="1"/>
</dbReference>
<dbReference type="InterPro" id="IPR002142">
    <property type="entry name" value="Peptidase_S49"/>
</dbReference>
<evidence type="ECO:0000313" key="7">
    <source>
        <dbReference type="Proteomes" id="UP001154282"/>
    </source>
</evidence>
<accession>A0AAV0Q9Q7</accession>
<dbReference type="GO" id="GO:0006508">
    <property type="term" value="P:proteolysis"/>
    <property type="evidence" value="ECO:0007669"/>
    <property type="project" value="UniProtKB-KW"/>
</dbReference>
<name>A0AAV0Q9Q7_9ROSI</name>